<evidence type="ECO:0000259" key="10">
    <source>
        <dbReference type="PROSITE" id="PS50929"/>
    </source>
</evidence>
<feature type="domain" description="ABC transporter" evidence="9">
    <location>
        <begin position="1063"/>
        <end position="1312"/>
    </location>
</feature>
<evidence type="ECO:0000313" key="11">
    <source>
        <dbReference type="EMBL" id="RDW81334.1"/>
    </source>
</evidence>
<evidence type="ECO:0000256" key="6">
    <source>
        <dbReference type="ARBA" id="ARBA00023136"/>
    </source>
</evidence>
<sequence length="1329" mass="146428">MATALRNYLRNLFSTPLANFTTRKHVLALAVATITCFFASFTIPFFSIILGQVFDEYTNFGRGEITSQDLVRRVVRLCIEFLTLGVYAWFFNGIYFVLFVAFGELQAANARNRLFEGLLKKDQRFFEEQEEGARTFLGCIQIQIQELQTATSASLALVSQYTFRILACLGLAFYTSWNLTLVIIAGIPIAMMIVPYLSSKINARIESQQNELKAASKVVNSSVVSIDAVKCLNAQGLEQEKFGRRVDKAASHYIKIANLNAIQITAMRFMMFAMFVQGFWYGSYLVTSGKLGAGDVVRTFWTCSAAAQAIESMMPHLLILEKGKVAASALKKSLSSGSEESSSEEMRGRLHPKHCNGNITVKDLSFSYSSQPDRLVLNAASFTFPAGTTTFVIGKSGSGKSTLGQLLTKFYLPTSGEILINGHPIRNIAVSWIRNNIAYVEQQSVLFNESIFRNIAFGRHDRDDIRKEDVVEATNLAMLASTLQKLPKGIDTVVGEGGNALSGGQKQRVAIARARLRDSPVLILDEPTSALDGVNRVQIMSAIRKWREGKTTIIITHDMSHIKDSDFVYVMEQGSVVQAGYKGELKGESTLSDFFRDDEDQGDDTGMSDSTISSKESSSFKLPLPSKSYVRKDARGDSSNLNRHSVEGDASSRIGSRATHADIELEDLGSKNKTTGLEGSSKTANLRRRFKRRLRKFQSGDTPAVKNPLRRALRSVLPSLGNKQRLLLFVAFLCIIAHASATPIFSYLLSRLYQTWWNGQDDATRWALAVLGVAIGDAFTNYLMFYLSDVCAQGWVDSLRKQALRRVLDQPRVWFEGERNTAVEITTCLHESGEEVRDIVARFSMFVLIASTVTAMSIIWSLVLCWKLTLVALSCGPVIYAITMGFERTSGIWDRRCTAARALTSEVFLETFAELRTVRTLTLEPYFHLKHLKAAAFCLRLGLRKAVYTGALFGLVESTTVFVAGKMSYPVQPLPDSRKLTRAALIFYYGVTLVQVNEFTVDQVTSTNSVLLFSIGYAATVLTWIPQISTAREFSRRLFRLIDLPTTSHELAGTFAPTEAAPITLTNLTFRYPSRDTYVLRNLTFTIRPGSCTAIVGRSGSGKSTLASLLLSLYETPAPNPLHPNPSITLAGTDIRTLHTPTLRSLISLVPQQPSIFPGTIMENISYGIDPHSPLSTLFSVRAAAVSAGIDDFISSLPKGYQTVIGDGGVGLSGGQAQRIVIARALVRKPQVLVLDEATSALDRTSAVIIKQTIKRLVAEQSGLTVVIITHSPEMMEVADDVVVLEDGKVVEEGTYRALAKRRNGKLGELIEHPEEDDSGNYVCSPLAA</sequence>
<feature type="transmembrane region" description="Helical" evidence="8">
    <location>
        <begin position="839"/>
        <end position="862"/>
    </location>
</feature>
<evidence type="ECO:0000256" key="7">
    <source>
        <dbReference type="SAM" id="MobiDB-lite"/>
    </source>
</evidence>
<dbReference type="InterPro" id="IPR011527">
    <property type="entry name" value="ABC1_TM_dom"/>
</dbReference>
<comment type="caution">
    <text evidence="11">The sequence shown here is derived from an EMBL/GenBank/DDBJ whole genome shotgun (WGS) entry which is preliminary data.</text>
</comment>
<feature type="transmembrane region" description="Helical" evidence="8">
    <location>
        <begin position="946"/>
        <end position="965"/>
    </location>
</feature>
<dbReference type="FunFam" id="3.40.50.300:FF:001471">
    <property type="entry name" value="P-loop containing nucleoside triphosphate hydrolase protein"/>
    <property type="match status" value="1"/>
</dbReference>
<evidence type="ECO:0000259" key="9">
    <source>
        <dbReference type="PROSITE" id="PS50893"/>
    </source>
</evidence>
<gene>
    <name evidence="11" type="ORF">DSM5745_04891</name>
</gene>
<dbReference type="Proteomes" id="UP000256690">
    <property type="component" value="Unassembled WGS sequence"/>
</dbReference>
<dbReference type="SMART" id="SM00382">
    <property type="entry name" value="AAA"/>
    <property type="match status" value="2"/>
</dbReference>
<feature type="domain" description="ABC transmembrane type-1" evidence="10">
    <location>
        <begin position="30"/>
        <end position="322"/>
    </location>
</feature>
<dbReference type="STRING" id="1810919.A0A3D8S5P5"/>
<dbReference type="GO" id="GO:0005524">
    <property type="term" value="F:ATP binding"/>
    <property type="evidence" value="ECO:0007669"/>
    <property type="project" value="UniProtKB-KW"/>
</dbReference>
<evidence type="ECO:0000256" key="5">
    <source>
        <dbReference type="ARBA" id="ARBA00022989"/>
    </source>
</evidence>
<dbReference type="InterPro" id="IPR003593">
    <property type="entry name" value="AAA+_ATPase"/>
</dbReference>
<dbReference type="GO" id="GO:0090374">
    <property type="term" value="P:oligopeptide export from mitochondrion"/>
    <property type="evidence" value="ECO:0007669"/>
    <property type="project" value="TreeGrafter"/>
</dbReference>
<dbReference type="SUPFAM" id="SSF52540">
    <property type="entry name" value="P-loop containing nucleoside triphosphate hydrolases"/>
    <property type="match status" value="2"/>
</dbReference>
<keyword evidence="6 8" id="KW-0472">Membrane</keyword>
<feature type="compositionally biased region" description="Low complexity" evidence="7">
    <location>
        <begin position="604"/>
        <end position="628"/>
    </location>
</feature>
<dbReference type="CDD" id="cd18578">
    <property type="entry name" value="ABC_6TM_Pgp_ABCB1_D2_like"/>
    <property type="match status" value="1"/>
</dbReference>
<dbReference type="Pfam" id="PF00005">
    <property type="entry name" value="ABC_tran"/>
    <property type="match status" value="2"/>
</dbReference>
<feature type="transmembrane region" description="Helical" evidence="8">
    <location>
        <begin position="726"/>
        <end position="746"/>
    </location>
</feature>
<dbReference type="GO" id="GO:0015421">
    <property type="term" value="F:ABC-type oligopeptide transporter activity"/>
    <property type="evidence" value="ECO:0007669"/>
    <property type="project" value="TreeGrafter"/>
</dbReference>
<dbReference type="PROSITE" id="PS50929">
    <property type="entry name" value="ABC_TM1F"/>
    <property type="match status" value="2"/>
</dbReference>
<keyword evidence="5 8" id="KW-1133">Transmembrane helix</keyword>
<dbReference type="GO" id="GO:0016887">
    <property type="term" value="F:ATP hydrolysis activity"/>
    <property type="evidence" value="ECO:0007669"/>
    <property type="project" value="InterPro"/>
</dbReference>
<feature type="domain" description="ABC transporter" evidence="9">
    <location>
        <begin position="359"/>
        <end position="598"/>
    </location>
</feature>
<dbReference type="Gene3D" id="1.20.1560.10">
    <property type="entry name" value="ABC transporter type 1, transmembrane domain"/>
    <property type="match status" value="2"/>
</dbReference>
<feature type="region of interest" description="Disordered" evidence="7">
    <location>
        <begin position="665"/>
        <end position="685"/>
    </location>
</feature>
<dbReference type="GeneID" id="38115261"/>
<dbReference type="OrthoDB" id="6500128at2759"/>
<dbReference type="EMBL" id="PVWQ01000005">
    <property type="protein sequence ID" value="RDW81334.1"/>
    <property type="molecule type" value="Genomic_DNA"/>
</dbReference>
<feature type="transmembrane region" description="Helical" evidence="8">
    <location>
        <begin position="1010"/>
        <end position="1031"/>
    </location>
</feature>
<dbReference type="FunFam" id="3.40.50.300:FF:003218">
    <property type="entry name" value="ABC a-pheromone efflux pump AtrD"/>
    <property type="match status" value="1"/>
</dbReference>
<dbReference type="Gene3D" id="3.40.50.300">
    <property type="entry name" value="P-loop containing nucleotide triphosphate hydrolases"/>
    <property type="match status" value="2"/>
</dbReference>
<feature type="domain" description="ABC transmembrane type-1" evidence="10">
    <location>
        <begin position="729"/>
        <end position="963"/>
    </location>
</feature>
<proteinExistence type="predicted"/>
<dbReference type="PANTHER" id="PTHR43394:SF15">
    <property type="entry name" value="ALPHA-FACTOR-TRANSPORTING ATPASE"/>
    <property type="match status" value="1"/>
</dbReference>
<keyword evidence="12" id="KW-1185">Reference proteome</keyword>
<keyword evidence="3" id="KW-0547">Nucleotide-binding</keyword>
<dbReference type="PROSITE" id="PS00211">
    <property type="entry name" value="ABC_TRANSPORTER_1"/>
    <property type="match status" value="1"/>
</dbReference>
<dbReference type="InterPro" id="IPR003439">
    <property type="entry name" value="ABC_transporter-like_ATP-bd"/>
</dbReference>
<dbReference type="CDD" id="cd18577">
    <property type="entry name" value="ABC_6TM_Pgp_ABCB1_D1_like"/>
    <property type="match status" value="1"/>
</dbReference>
<dbReference type="InterPro" id="IPR027417">
    <property type="entry name" value="P-loop_NTPase"/>
</dbReference>
<reference evidence="11 12" key="1">
    <citation type="journal article" date="2018" name="IMA Fungus">
        <title>IMA Genome-F 9: Draft genome sequence of Annulohypoxylon stygium, Aspergillus mulundensis, Berkeleyomyces basicola (syn. Thielaviopsis basicola), Ceratocystis smalleyi, two Cercospora beticola strains, Coleophoma cylindrospora, Fusarium fracticaudum, Phialophora cf. hyalina, and Morchella septimelata.</title>
        <authorList>
            <person name="Wingfield B.D."/>
            <person name="Bills G.F."/>
            <person name="Dong Y."/>
            <person name="Huang W."/>
            <person name="Nel W.J."/>
            <person name="Swalarsk-Parry B.S."/>
            <person name="Vaghefi N."/>
            <person name="Wilken P.M."/>
            <person name="An Z."/>
            <person name="de Beer Z.W."/>
            <person name="De Vos L."/>
            <person name="Chen L."/>
            <person name="Duong T.A."/>
            <person name="Gao Y."/>
            <person name="Hammerbacher A."/>
            <person name="Kikkert J.R."/>
            <person name="Li Y."/>
            <person name="Li H."/>
            <person name="Li K."/>
            <person name="Li Q."/>
            <person name="Liu X."/>
            <person name="Ma X."/>
            <person name="Naidoo K."/>
            <person name="Pethybridge S.J."/>
            <person name="Sun J."/>
            <person name="Steenkamp E.T."/>
            <person name="van der Nest M.A."/>
            <person name="van Wyk S."/>
            <person name="Wingfield M.J."/>
            <person name="Xiong C."/>
            <person name="Yue Q."/>
            <person name="Zhang X."/>
        </authorList>
    </citation>
    <scope>NUCLEOTIDE SEQUENCE [LARGE SCALE GENOMIC DNA]</scope>
    <source>
        <strain evidence="11 12">DSM 5745</strain>
    </source>
</reference>
<protein>
    <recommendedName>
        <fullName evidence="13">ABC a-pheromone efflux pump AtrD</fullName>
    </recommendedName>
</protein>
<dbReference type="GO" id="GO:0005743">
    <property type="term" value="C:mitochondrial inner membrane"/>
    <property type="evidence" value="ECO:0007669"/>
    <property type="project" value="TreeGrafter"/>
</dbReference>
<evidence type="ECO:0008006" key="13">
    <source>
        <dbReference type="Google" id="ProtNLM"/>
    </source>
</evidence>
<dbReference type="PANTHER" id="PTHR43394">
    <property type="entry name" value="ATP-DEPENDENT PERMEASE MDL1, MITOCHONDRIAL"/>
    <property type="match status" value="1"/>
</dbReference>
<feature type="transmembrane region" description="Helical" evidence="8">
    <location>
        <begin position="74"/>
        <end position="103"/>
    </location>
</feature>
<dbReference type="InterPro" id="IPR017871">
    <property type="entry name" value="ABC_transporter-like_CS"/>
</dbReference>
<name>A0A3D8S5P5_9EURO</name>
<dbReference type="InterPro" id="IPR039421">
    <property type="entry name" value="Type_1_exporter"/>
</dbReference>
<feature type="region of interest" description="Disordered" evidence="7">
    <location>
        <begin position="594"/>
        <end position="653"/>
    </location>
</feature>
<dbReference type="SUPFAM" id="SSF90123">
    <property type="entry name" value="ABC transporter transmembrane region"/>
    <property type="match status" value="2"/>
</dbReference>
<dbReference type="Pfam" id="PF00664">
    <property type="entry name" value="ABC_membrane"/>
    <property type="match status" value="2"/>
</dbReference>
<feature type="transmembrane region" description="Helical" evidence="8">
    <location>
        <begin position="26"/>
        <end position="54"/>
    </location>
</feature>
<feature type="transmembrane region" description="Helical" evidence="8">
    <location>
        <begin position="766"/>
        <end position="787"/>
    </location>
</feature>
<dbReference type="PROSITE" id="PS50893">
    <property type="entry name" value="ABC_TRANSPORTER_2"/>
    <property type="match status" value="2"/>
</dbReference>
<dbReference type="InterPro" id="IPR036640">
    <property type="entry name" value="ABC1_TM_sf"/>
</dbReference>
<keyword evidence="4" id="KW-0067">ATP-binding</keyword>
<keyword evidence="2 8" id="KW-0812">Transmembrane</keyword>
<dbReference type="RefSeq" id="XP_026604387.1">
    <property type="nucleotide sequence ID" value="XM_026746907.1"/>
</dbReference>
<evidence type="ECO:0000256" key="1">
    <source>
        <dbReference type="ARBA" id="ARBA00004141"/>
    </source>
</evidence>
<evidence type="ECO:0000256" key="8">
    <source>
        <dbReference type="SAM" id="Phobius"/>
    </source>
</evidence>
<evidence type="ECO:0000256" key="4">
    <source>
        <dbReference type="ARBA" id="ARBA00022840"/>
    </source>
</evidence>
<evidence type="ECO:0000256" key="2">
    <source>
        <dbReference type="ARBA" id="ARBA00022692"/>
    </source>
</evidence>
<comment type="subcellular location">
    <subcellularLocation>
        <location evidence="1">Membrane</location>
        <topology evidence="1">Multi-pass membrane protein</topology>
    </subcellularLocation>
</comment>
<organism evidence="11 12">
    <name type="scientific">Aspergillus mulundensis</name>
    <dbReference type="NCBI Taxonomy" id="1810919"/>
    <lineage>
        <taxon>Eukaryota</taxon>
        <taxon>Fungi</taxon>
        <taxon>Dikarya</taxon>
        <taxon>Ascomycota</taxon>
        <taxon>Pezizomycotina</taxon>
        <taxon>Eurotiomycetes</taxon>
        <taxon>Eurotiomycetidae</taxon>
        <taxon>Eurotiales</taxon>
        <taxon>Aspergillaceae</taxon>
        <taxon>Aspergillus</taxon>
        <taxon>Aspergillus subgen. Nidulantes</taxon>
    </lineage>
</organism>
<feature type="compositionally biased region" description="Polar residues" evidence="7">
    <location>
        <begin position="671"/>
        <end position="684"/>
    </location>
</feature>
<evidence type="ECO:0000256" key="3">
    <source>
        <dbReference type="ARBA" id="ARBA00022741"/>
    </source>
</evidence>
<evidence type="ECO:0000313" key="12">
    <source>
        <dbReference type="Proteomes" id="UP000256690"/>
    </source>
</evidence>
<accession>A0A3D8S5P5</accession>